<feature type="domain" description="Peptidase M48" evidence="8">
    <location>
        <begin position="157"/>
        <end position="332"/>
    </location>
</feature>
<evidence type="ECO:0000259" key="8">
    <source>
        <dbReference type="Pfam" id="PF01435"/>
    </source>
</evidence>
<keyword evidence="3 6" id="KW-0378">Hydrolase</keyword>
<evidence type="ECO:0000256" key="3">
    <source>
        <dbReference type="ARBA" id="ARBA00022801"/>
    </source>
</evidence>
<organism evidence="10 11">
    <name type="scientific">Litoribacillus peritrichatus</name>
    <dbReference type="NCBI Taxonomy" id="718191"/>
    <lineage>
        <taxon>Bacteria</taxon>
        <taxon>Pseudomonadati</taxon>
        <taxon>Pseudomonadota</taxon>
        <taxon>Gammaproteobacteria</taxon>
        <taxon>Oceanospirillales</taxon>
        <taxon>Oceanospirillaceae</taxon>
        <taxon>Litoribacillus</taxon>
    </lineage>
</organism>
<dbReference type="Pfam" id="PF01435">
    <property type="entry name" value="Peptidase_M48"/>
    <property type="match status" value="1"/>
</dbReference>
<evidence type="ECO:0000256" key="5">
    <source>
        <dbReference type="ARBA" id="ARBA00023049"/>
    </source>
</evidence>
<comment type="similarity">
    <text evidence="6">Belongs to the peptidase M48 family.</text>
</comment>
<dbReference type="InterPro" id="IPR001915">
    <property type="entry name" value="Peptidase_M48"/>
</dbReference>
<keyword evidence="1 6" id="KW-0645">Protease</keyword>
<dbReference type="Gene3D" id="3.30.2010.10">
    <property type="entry name" value="Metalloproteases ('zincins'), catalytic domain"/>
    <property type="match status" value="1"/>
</dbReference>
<keyword evidence="7" id="KW-1133">Transmembrane helix</keyword>
<dbReference type="InterPro" id="IPR051156">
    <property type="entry name" value="Mito/Outer_Membr_Metalloprot"/>
</dbReference>
<proteinExistence type="inferred from homology"/>
<evidence type="ECO:0000256" key="4">
    <source>
        <dbReference type="ARBA" id="ARBA00022833"/>
    </source>
</evidence>
<evidence type="ECO:0000256" key="1">
    <source>
        <dbReference type="ARBA" id="ARBA00022670"/>
    </source>
</evidence>
<keyword evidence="4 6" id="KW-0862">Zinc</keyword>
<dbReference type="InterPro" id="IPR055518">
    <property type="entry name" value="DUF7092"/>
</dbReference>
<evidence type="ECO:0000256" key="6">
    <source>
        <dbReference type="RuleBase" id="RU003983"/>
    </source>
</evidence>
<keyword evidence="7" id="KW-0812">Transmembrane</keyword>
<dbReference type="PANTHER" id="PTHR22726">
    <property type="entry name" value="METALLOENDOPEPTIDASE OMA1"/>
    <property type="match status" value="1"/>
</dbReference>
<keyword evidence="7" id="KW-0472">Membrane</keyword>
<dbReference type="EMBL" id="BAABBN010000007">
    <property type="protein sequence ID" value="GAA3928538.1"/>
    <property type="molecule type" value="Genomic_DNA"/>
</dbReference>
<protein>
    <submittedName>
        <fullName evidence="10">M48 family metallopeptidase</fullName>
    </submittedName>
</protein>
<feature type="domain" description="DUF7092" evidence="9">
    <location>
        <begin position="4"/>
        <end position="78"/>
    </location>
</feature>
<evidence type="ECO:0000259" key="9">
    <source>
        <dbReference type="Pfam" id="PF23368"/>
    </source>
</evidence>
<dbReference type="Pfam" id="PF23368">
    <property type="entry name" value="DUF7092"/>
    <property type="match status" value="1"/>
</dbReference>
<dbReference type="Proteomes" id="UP001501565">
    <property type="component" value="Unassembled WGS sequence"/>
</dbReference>
<gene>
    <name evidence="10" type="ORF">GCM10022277_26300</name>
</gene>
<feature type="transmembrane region" description="Helical" evidence="7">
    <location>
        <begin position="95"/>
        <end position="116"/>
    </location>
</feature>
<accession>A0ABP7MR19</accession>
<dbReference type="CDD" id="cd07332">
    <property type="entry name" value="M48C_Oma1_like"/>
    <property type="match status" value="1"/>
</dbReference>
<dbReference type="PANTHER" id="PTHR22726:SF1">
    <property type="entry name" value="METALLOENDOPEPTIDASE OMA1, MITOCHONDRIAL"/>
    <property type="match status" value="1"/>
</dbReference>
<comment type="caution">
    <text evidence="10">The sequence shown here is derived from an EMBL/GenBank/DDBJ whole genome shotgun (WGS) entry which is preliminary data.</text>
</comment>
<evidence type="ECO:0000256" key="7">
    <source>
        <dbReference type="SAM" id="Phobius"/>
    </source>
</evidence>
<feature type="transmembrane region" description="Helical" evidence="7">
    <location>
        <begin position="242"/>
        <end position="267"/>
    </location>
</feature>
<evidence type="ECO:0000313" key="10">
    <source>
        <dbReference type="EMBL" id="GAA3928538.1"/>
    </source>
</evidence>
<reference evidence="11" key="1">
    <citation type="journal article" date="2019" name="Int. J. Syst. Evol. Microbiol.">
        <title>The Global Catalogue of Microorganisms (GCM) 10K type strain sequencing project: providing services to taxonomists for standard genome sequencing and annotation.</title>
        <authorList>
            <consortium name="The Broad Institute Genomics Platform"/>
            <consortium name="The Broad Institute Genome Sequencing Center for Infectious Disease"/>
            <person name="Wu L."/>
            <person name="Ma J."/>
        </authorList>
    </citation>
    <scope>NUCLEOTIDE SEQUENCE [LARGE SCALE GENOMIC DNA]</scope>
    <source>
        <strain evidence="11">JCM 17551</strain>
    </source>
</reference>
<evidence type="ECO:0000256" key="2">
    <source>
        <dbReference type="ARBA" id="ARBA00022723"/>
    </source>
</evidence>
<dbReference type="RefSeq" id="WP_344798998.1">
    <property type="nucleotide sequence ID" value="NZ_BAABBN010000007.1"/>
</dbReference>
<comment type="cofactor">
    <cofactor evidence="6">
        <name>Zn(2+)</name>
        <dbReference type="ChEBI" id="CHEBI:29105"/>
    </cofactor>
    <text evidence="6">Binds 1 zinc ion per subunit.</text>
</comment>
<name>A0ABP7MR19_9GAMM</name>
<keyword evidence="2" id="KW-0479">Metal-binding</keyword>
<keyword evidence="11" id="KW-1185">Reference proteome</keyword>
<sequence>MERIQGLHFDAKKAKKRATHLEVDSEGNARLELQPAGKTVLFQKLEISDRIGNSTRFLTFPNGDLFETDNNDQVDQLITEFGQAGPPGFLQQLPLLRIGLLILVLLLSWLLIRFAIPSASYKVAMMVPTEVLIEHGQQAFKQFDEDHFEPSELSEERQQELTDKFQSILPEDSDKFAYKLHFRASEHIGANAFALPSGDVVITDELVELAESDDEITSIMLHEIAHVELRHSFQSVVRTSTMILGVVVLTGDLTSLNALVFAIPALLLNTGYSRNMEAEADDYSLEQMKAMGIDPQNFATIMTKLAEDKPEASGSGYWSSHPPTENRIAKFEQASQEMKQQRNPEG</sequence>
<evidence type="ECO:0000313" key="11">
    <source>
        <dbReference type="Proteomes" id="UP001501565"/>
    </source>
</evidence>
<keyword evidence="5 6" id="KW-0482">Metalloprotease</keyword>